<evidence type="ECO:0000256" key="9">
    <source>
        <dbReference type="ARBA" id="ARBA00022843"/>
    </source>
</evidence>
<keyword evidence="11" id="KW-0539">Nucleus</keyword>
<proteinExistence type="inferred from homology"/>
<keyword evidence="7" id="KW-0498">Mitosis</keyword>
<evidence type="ECO:0000256" key="8">
    <source>
        <dbReference type="ARBA" id="ARBA00022829"/>
    </source>
</evidence>
<organism evidence="15 16">
    <name type="scientific">Pleurodeles waltl</name>
    <name type="common">Iberian ribbed newt</name>
    <dbReference type="NCBI Taxonomy" id="8319"/>
    <lineage>
        <taxon>Eukaryota</taxon>
        <taxon>Metazoa</taxon>
        <taxon>Chordata</taxon>
        <taxon>Craniata</taxon>
        <taxon>Vertebrata</taxon>
        <taxon>Euteleostomi</taxon>
        <taxon>Amphibia</taxon>
        <taxon>Batrachia</taxon>
        <taxon>Caudata</taxon>
        <taxon>Salamandroidea</taxon>
        <taxon>Salamandridae</taxon>
        <taxon>Pleurodelinae</taxon>
        <taxon>Pleurodeles</taxon>
    </lineage>
</organism>
<keyword evidence="8" id="KW-0159">Chromosome partition</keyword>
<dbReference type="GO" id="GO:0017124">
    <property type="term" value="F:SH3 domain binding"/>
    <property type="evidence" value="ECO:0007669"/>
    <property type="project" value="UniProtKB-KW"/>
</dbReference>
<evidence type="ECO:0000256" key="12">
    <source>
        <dbReference type="ARBA" id="ARBA00023306"/>
    </source>
</evidence>
<dbReference type="Pfam" id="PF04856">
    <property type="entry name" value="Securin"/>
    <property type="match status" value="1"/>
</dbReference>
<protein>
    <recommendedName>
        <fullName evidence="13">Securin</fullName>
    </recommendedName>
</protein>
<evidence type="ECO:0000256" key="1">
    <source>
        <dbReference type="ARBA" id="ARBA00004123"/>
    </source>
</evidence>
<evidence type="ECO:0000313" key="15">
    <source>
        <dbReference type="EMBL" id="KAJ1127981.1"/>
    </source>
</evidence>
<keyword evidence="16" id="KW-1185">Reference proteome</keyword>
<name>A0AAV7PIH7_PLEWA</name>
<dbReference type="GO" id="GO:0051301">
    <property type="term" value="P:cell division"/>
    <property type="evidence" value="ECO:0007669"/>
    <property type="project" value="UniProtKB-KW"/>
</dbReference>
<evidence type="ECO:0000256" key="11">
    <source>
        <dbReference type="ARBA" id="ARBA00023242"/>
    </source>
</evidence>
<keyword evidence="10" id="KW-0729">SH3-binding</keyword>
<gene>
    <name evidence="15" type="ORF">NDU88_006374</name>
</gene>
<reference evidence="15" key="1">
    <citation type="journal article" date="2022" name="bioRxiv">
        <title>Sequencing and chromosome-scale assembly of the giantPleurodeles waltlgenome.</title>
        <authorList>
            <person name="Brown T."/>
            <person name="Elewa A."/>
            <person name="Iarovenko S."/>
            <person name="Subramanian E."/>
            <person name="Araus A.J."/>
            <person name="Petzold A."/>
            <person name="Susuki M."/>
            <person name="Suzuki K.-i.T."/>
            <person name="Hayashi T."/>
            <person name="Toyoda A."/>
            <person name="Oliveira C."/>
            <person name="Osipova E."/>
            <person name="Leigh N.D."/>
            <person name="Simon A."/>
            <person name="Yun M.H."/>
        </authorList>
    </citation>
    <scope>NUCLEOTIDE SEQUENCE</scope>
    <source>
        <strain evidence="15">20211129_DDA</strain>
        <tissue evidence="15">Liver</tissue>
    </source>
</reference>
<evidence type="ECO:0000256" key="13">
    <source>
        <dbReference type="ARBA" id="ARBA00039185"/>
    </source>
</evidence>
<feature type="region of interest" description="Disordered" evidence="14">
    <location>
        <begin position="87"/>
        <end position="108"/>
    </location>
</feature>
<evidence type="ECO:0000256" key="10">
    <source>
        <dbReference type="ARBA" id="ARBA00023036"/>
    </source>
</evidence>
<keyword evidence="4" id="KW-0963">Cytoplasm</keyword>
<keyword evidence="9" id="KW-0832">Ubl conjugation</keyword>
<evidence type="ECO:0000313" key="16">
    <source>
        <dbReference type="Proteomes" id="UP001066276"/>
    </source>
</evidence>
<feature type="region of interest" description="Disordered" evidence="14">
    <location>
        <begin position="28"/>
        <end position="58"/>
    </location>
</feature>
<accession>A0AAV7PIH7</accession>
<evidence type="ECO:0000256" key="4">
    <source>
        <dbReference type="ARBA" id="ARBA00022490"/>
    </source>
</evidence>
<dbReference type="PANTHER" id="PTHR10418">
    <property type="entry name" value="SECURIN-3"/>
    <property type="match status" value="1"/>
</dbReference>
<dbReference type="Proteomes" id="UP001066276">
    <property type="component" value="Chromosome 7"/>
</dbReference>
<evidence type="ECO:0000256" key="6">
    <source>
        <dbReference type="ARBA" id="ARBA00022737"/>
    </source>
</evidence>
<comment type="subcellular location">
    <subcellularLocation>
        <location evidence="2">Cytoplasm</location>
    </subcellularLocation>
    <subcellularLocation>
        <location evidence="1">Nucleus</location>
    </subcellularLocation>
</comment>
<evidence type="ECO:0000256" key="2">
    <source>
        <dbReference type="ARBA" id="ARBA00004496"/>
    </source>
</evidence>
<sequence length="200" mass="22216">MPGVWLLTKVESYGEMATLIYVDQENGGISANGASKDRTRLPSASAKGFSERSLQSQRPGKVFNSAPVVRKGLGNAKVNVCKTAEDTQAKHMKKPKVQQPSVKNPATRSKAEYPDIEKFIPYNPLDFECFDVPEEHQLSHLSLAGVSLQTLDIERFDRNVNLVPSPLKSSPFTWESDILHSSFLCSLEEVTVDLPPLWED</sequence>
<dbReference type="AlphaFoldDB" id="A0AAV7PIH7"/>
<keyword evidence="5" id="KW-0132">Cell division</keyword>
<evidence type="ECO:0000256" key="3">
    <source>
        <dbReference type="ARBA" id="ARBA00009264"/>
    </source>
</evidence>
<dbReference type="EMBL" id="JANPWB010000011">
    <property type="protein sequence ID" value="KAJ1127981.1"/>
    <property type="molecule type" value="Genomic_DNA"/>
</dbReference>
<evidence type="ECO:0000256" key="5">
    <source>
        <dbReference type="ARBA" id="ARBA00022618"/>
    </source>
</evidence>
<dbReference type="GO" id="GO:0005634">
    <property type="term" value="C:nucleus"/>
    <property type="evidence" value="ECO:0007669"/>
    <property type="project" value="UniProtKB-SubCell"/>
</dbReference>
<comment type="similarity">
    <text evidence="3">Belongs to the securin family.</text>
</comment>
<dbReference type="InterPro" id="IPR006940">
    <property type="entry name" value="Securin_separation_inhibitor"/>
</dbReference>
<dbReference type="GO" id="GO:0045143">
    <property type="term" value="P:homologous chromosome segregation"/>
    <property type="evidence" value="ECO:0007669"/>
    <property type="project" value="TreeGrafter"/>
</dbReference>
<keyword evidence="6" id="KW-0677">Repeat</keyword>
<keyword evidence="12" id="KW-0131">Cell cycle</keyword>
<dbReference type="PANTHER" id="PTHR10418:SF2">
    <property type="entry name" value="SECURIN"/>
    <property type="match status" value="1"/>
</dbReference>
<dbReference type="GO" id="GO:0051276">
    <property type="term" value="P:chromosome organization"/>
    <property type="evidence" value="ECO:0007669"/>
    <property type="project" value="InterPro"/>
</dbReference>
<comment type="caution">
    <text evidence="15">The sequence shown here is derived from an EMBL/GenBank/DDBJ whole genome shotgun (WGS) entry which is preliminary data.</text>
</comment>
<evidence type="ECO:0000256" key="7">
    <source>
        <dbReference type="ARBA" id="ARBA00022776"/>
    </source>
</evidence>
<dbReference type="GO" id="GO:0005737">
    <property type="term" value="C:cytoplasm"/>
    <property type="evidence" value="ECO:0007669"/>
    <property type="project" value="UniProtKB-SubCell"/>
</dbReference>
<feature type="compositionally biased region" description="Polar residues" evidence="14">
    <location>
        <begin position="98"/>
        <end position="107"/>
    </location>
</feature>
<evidence type="ECO:0000256" key="14">
    <source>
        <dbReference type="SAM" id="MobiDB-lite"/>
    </source>
</evidence>